<evidence type="ECO:0000313" key="2">
    <source>
        <dbReference type="Proteomes" id="UP000074914"/>
    </source>
</evidence>
<evidence type="ECO:0008006" key="3">
    <source>
        <dbReference type="Google" id="ProtNLM"/>
    </source>
</evidence>
<reference evidence="1 2" key="1">
    <citation type="submission" date="2015-11" db="EMBL/GenBank/DDBJ databases">
        <title>Exploring the genomic traits of fungus-feeding bacterial genus Collimonas.</title>
        <authorList>
            <person name="Song C."/>
            <person name="Schmidt R."/>
            <person name="de Jager V."/>
            <person name="Krzyzanowska D."/>
            <person name="Jongedijk E."/>
            <person name="Cankar K."/>
            <person name="Beekwilder J."/>
            <person name="van Veen A."/>
            <person name="de Boer W."/>
            <person name="van Veen J.A."/>
            <person name="Garbeva P."/>
        </authorList>
    </citation>
    <scope>NUCLEOTIDE SEQUENCE [LARGE SCALE GENOMIC DNA]</scope>
    <source>
        <strain evidence="1 2">Ter291</strain>
    </source>
</reference>
<sequence>MASAMQRSYRTCGELEDKKAVLRIAARLFCFLRLLMTIC</sequence>
<evidence type="ECO:0000313" key="1">
    <source>
        <dbReference type="EMBL" id="AMP12835.1"/>
    </source>
</evidence>
<keyword evidence="2" id="KW-1185">Reference proteome</keyword>
<name>A0ABM5Z197_9BURK</name>
<accession>A0ABM5Z197</accession>
<organism evidence="1 2">
    <name type="scientific">Collimonas pratensis</name>
    <dbReference type="NCBI Taxonomy" id="279113"/>
    <lineage>
        <taxon>Bacteria</taxon>
        <taxon>Pseudomonadati</taxon>
        <taxon>Pseudomonadota</taxon>
        <taxon>Betaproteobacteria</taxon>
        <taxon>Burkholderiales</taxon>
        <taxon>Oxalobacteraceae</taxon>
        <taxon>Collimonas</taxon>
    </lineage>
</organism>
<dbReference type="EMBL" id="CP013236">
    <property type="protein sequence ID" value="AMP12835.1"/>
    <property type="molecule type" value="Genomic_DNA"/>
</dbReference>
<gene>
    <name evidence="1" type="ORF">CPter291_0549</name>
</gene>
<dbReference type="Proteomes" id="UP000074914">
    <property type="component" value="Chromosome"/>
</dbReference>
<proteinExistence type="predicted"/>
<protein>
    <recommendedName>
        <fullName evidence="3">Transposase</fullName>
    </recommendedName>
</protein>